<dbReference type="CDD" id="cd06171">
    <property type="entry name" value="Sigma70_r4"/>
    <property type="match status" value="1"/>
</dbReference>
<gene>
    <name evidence="9" type="ORF">AVDCRST_MAG56-3028</name>
</gene>
<protein>
    <submittedName>
        <fullName evidence="9">RNA polymerase ECF-type sigma factor</fullName>
    </submittedName>
</protein>
<dbReference type="PANTHER" id="PTHR43133:SF8">
    <property type="entry name" value="RNA POLYMERASE SIGMA FACTOR HI_1459-RELATED"/>
    <property type="match status" value="1"/>
</dbReference>
<dbReference type="Pfam" id="PF04542">
    <property type="entry name" value="Sigma70_r2"/>
    <property type="match status" value="1"/>
</dbReference>
<dbReference type="InterPro" id="IPR036388">
    <property type="entry name" value="WH-like_DNA-bd_sf"/>
</dbReference>
<dbReference type="EMBL" id="CADCTQ010000247">
    <property type="protein sequence ID" value="CAA9267717.1"/>
    <property type="molecule type" value="Genomic_DNA"/>
</dbReference>
<keyword evidence="5" id="KW-0804">Transcription</keyword>
<dbReference type="InterPro" id="IPR013249">
    <property type="entry name" value="RNA_pol_sigma70_r4_t2"/>
</dbReference>
<dbReference type="GO" id="GO:0006352">
    <property type="term" value="P:DNA-templated transcription initiation"/>
    <property type="evidence" value="ECO:0007669"/>
    <property type="project" value="InterPro"/>
</dbReference>
<dbReference type="AlphaFoldDB" id="A0A6J4J409"/>
<dbReference type="Gene3D" id="1.10.10.10">
    <property type="entry name" value="Winged helix-like DNA-binding domain superfamily/Winged helix DNA-binding domain"/>
    <property type="match status" value="1"/>
</dbReference>
<keyword evidence="2" id="KW-0805">Transcription regulation</keyword>
<dbReference type="SUPFAM" id="SSF88659">
    <property type="entry name" value="Sigma3 and sigma4 domains of RNA polymerase sigma factors"/>
    <property type="match status" value="1"/>
</dbReference>
<dbReference type="InterPro" id="IPR014284">
    <property type="entry name" value="RNA_pol_sigma-70_dom"/>
</dbReference>
<dbReference type="GO" id="GO:0003677">
    <property type="term" value="F:DNA binding"/>
    <property type="evidence" value="ECO:0007669"/>
    <property type="project" value="UniProtKB-KW"/>
</dbReference>
<comment type="similarity">
    <text evidence="1">Belongs to the sigma-70 factor family. ECF subfamily.</text>
</comment>
<dbReference type="PANTHER" id="PTHR43133">
    <property type="entry name" value="RNA POLYMERASE ECF-TYPE SIGMA FACTO"/>
    <property type="match status" value="1"/>
</dbReference>
<evidence type="ECO:0000256" key="6">
    <source>
        <dbReference type="SAM" id="MobiDB-lite"/>
    </source>
</evidence>
<evidence type="ECO:0000256" key="2">
    <source>
        <dbReference type="ARBA" id="ARBA00023015"/>
    </source>
</evidence>
<feature type="domain" description="RNA polymerase sigma factor 70 region 4 type 2" evidence="8">
    <location>
        <begin position="116"/>
        <end position="168"/>
    </location>
</feature>
<name>A0A6J4J409_9SPHI</name>
<dbReference type="Gene3D" id="1.10.1740.10">
    <property type="match status" value="1"/>
</dbReference>
<dbReference type="InterPro" id="IPR013324">
    <property type="entry name" value="RNA_pol_sigma_r3/r4-like"/>
</dbReference>
<evidence type="ECO:0000313" key="9">
    <source>
        <dbReference type="EMBL" id="CAA9267717.1"/>
    </source>
</evidence>
<dbReference type="InterPro" id="IPR007627">
    <property type="entry name" value="RNA_pol_sigma70_r2"/>
</dbReference>
<dbReference type="Pfam" id="PF08281">
    <property type="entry name" value="Sigma70_r4_2"/>
    <property type="match status" value="1"/>
</dbReference>
<keyword evidence="4" id="KW-0238">DNA-binding</keyword>
<organism evidence="9">
    <name type="scientific">uncultured Cytophagales bacterium</name>
    <dbReference type="NCBI Taxonomy" id="158755"/>
    <lineage>
        <taxon>Bacteria</taxon>
        <taxon>Pseudomonadati</taxon>
        <taxon>Bacteroidota</taxon>
        <taxon>Sphingobacteriia</taxon>
        <taxon>Sphingobacteriales</taxon>
        <taxon>environmental samples</taxon>
    </lineage>
</organism>
<proteinExistence type="inferred from homology"/>
<dbReference type="NCBIfam" id="TIGR02937">
    <property type="entry name" value="sigma70-ECF"/>
    <property type="match status" value="1"/>
</dbReference>
<evidence type="ECO:0000256" key="5">
    <source>
        <dbReference type="ARBA" id="ARBA00023163"/>
    </source>
</evidence>
<evidence type="ECO:0000259" key="7">
    <source>
        <dbReference type="Pfam" id="PF04542"/>
    </source>
</evidence>
<evidence type="ECO:0000256" key="4">
    <source>
        <dbReference type="ARBA" id="ARBA00023125"/>
    </source>
</evidence>
<reference evidence="9" key="1">
    <citation type="submission" date="2020-02" db="EMBL/GenBank/DDBJ databases">
        <authorList>
            <person name="Meier V. D."/>
        </authorList>
    </citation>
    <scope>NUCLEOTIDE SEQUENCE</scope>
    <source>
        <strain evidence="9">AVDCRST_MAG56</strain>
    </source>
</reference>
<feature type="domain" description="RNA polymerase sigma-70 region 2" evidence="7">
    <location>
        <begin position="25"/>
        <end position="84"/>
    </location>
</feature>
<dbReference type="GO" id="GO:0016987">
    <property type="term" value="F:sigma factor activity"/>
    <property type="evidence" value="ECO:0007669"/>
    <property type="project" value="UniProtKB-KW"/>
</dbReference>
<dbReference type="InterPro" id="IPR013325">
    <property type="entry name" value="RNA_pol_sigma_r2"/>
</dbReference>
<keyword evidence="3" id="KW-0731">Sigma factor</keyword>
<dbReference type="InterPro" id="IPR039425">
    <property type="entry name" value="RNA_pol_sigma-70-like"/>
</dbReference>
<sequence length="181" mass="21156">MFCRPRCLSSRMDPLTYKKMILPIKDKLYRLAKMMLQTREEAEDALQDVLLKLWDNRQSLGAYRSVEALAMRMTKNQCLNRLKSPQYRRGPDAHGVEVGSGELPPDRSLEVHDSLRLMQRLVEALPPQQQLVVHLRNVEGYSYEEIEEITGMTVNAIRVNLSRARQHLKEQFSRIDNYENQ</sequence>
<feature type="region of interest" description="Disordered" evidence="6">
    <location>
        <begin position="84"/>
        <end position="105"/>
    </location>
</feature>
<accession>A0A6J4J409</accession>
<evidence type="ECO:0000256" key="3">
    <source>
        <dbReference type="ARBA" id="ARBA00023082"/>
    </source>
</evidence>
<evidence type="ECO:0000256" key="1">
    <source>
        <dbReference type="ARBA" id="ARBA00010641"/>
    </source>
</evidence>
<evidence type="ECO:0000259" key="8">
    <source>
        <dbReference type="Pfam" id="PF08281"/>
    </source>
</evidence>
<dbReference type="SUPFAM" id="SSF88946">
    <property type="entry name" value="Sigma2 domain of RNA polymerase sigma factors"/>
    <property type="match status" value="1"/>
</dbReference>